<evidence type="ECO:0000313" key="2">
    <source>
        <dbReference type="EMBL" id="VEL42736.1"/>
    </source>
</evidence>
<evidence type="ECO:0000313" key="3">
    <source>
        <dbReference type="Proteomes" id="UP000784294"/>
    </source>
</evidence>
<comment type="caution">
    <text evidence="2">The sequence shown here is derived from an EMBL/GenBank/DDBJ whole genome shotgun (WGS) entry which is preliminary data.</text>
</comment>
<evidence type="ECO:0000256" key="1">
    <source>
        <dbReference type="SAM" id="MobiDB-lite"/>
    </source>
</evidence>
<dbReference type="EMBL" id="CAAALY010276262">
    <property type="protein sequence ID" value="VEL42736.1"/>
    <property type="molecule type" value="Genomic_DNA"/>
</dbReference>
<feature type="compositionally biased region" description="Basic and acidic residues" evidence="1">
    <location>
        <begin position="88"/>
        <end position="101"/>
    </location>
</feature>
<sequence>MLTRKWRREAHWLARQLMRQTACLSRLPSSTFTSARAPAVIATRRVAVRPQHVRQSAWRGRRPKARCVLEADDVETDSDSDDFDSEVEQDHEKEKAVGESESREDDVSDKKAT</sequence>
<reference evidence="2" key="1">
    <citation type="submission" date="2018-11" db="EMBL/GenBank/DDBJ databases">
        <authorList>
            <consortium name="Pathogen Informatics"/>
        </authorList>
    </citation>
    <scope>NUCLEOTIDE SEQUENCE</scope>
</reference>
<gene>
    <name evidence="2" type="ORF">PXEA_LOCUS36176</name>
</gene>
<proteinExistence type="predicted"/>
<dbReference type="AlphaFoldDB" id="A0A448XR03"/>
<accession>A0A448XR03</accession>
<feature type="region of interest" description="Disordered" evidence="1">
    <location>
        <begin position="69"/>
        <end position="113"/>
    </location>
</feature>
<keyword evidence="3" id="KW-1185">Reference proteome</keyword>
<organism evidence="2 3">
    <name type="scientific">Protopolystoma xenopodis</name>
    <dbReference type="NCBI Taxonomy" id="117903"/>
    <lineage>
        <taxon>Eukaryota</taxon>
        <taxon>Metazoa</taxon>
        <taxon>Spiralia</taxon>
        <taxon>Lophotrochozoa</taxon>
        <taxon>Platyhelminthes</taxon>
        <taxon>Monogenea</taxon>
        <taxon>Polyopisthocotylea</taxon>
        <taxon>Polystomatidea</taxon>
        <taxon>Polystomatidae</taxon>
        <taxon>Protopolystoma</taxon>
    </lineage>
</organism>
<feature type="compositionally biased region" description="Acidic residues" evidence="1">
    <location>
        <begin position="70"/>
        <end position="87"/>
    </location>
</feature>
<protein>
    <submittedName>
        <fullName evidence="2">Uncharacterized protein</fullName>
    </submittedName>
</protein>
<name>A0A448XR03_9PLAT</name>
<dbReference type="Proteomes" id="UP000784294">
    <property type="component" value="Unassembled WGS sequence"/>
</dbReference>